<evidence type="ECO:0000313" key="3">
    <source>
        <dbReference type="Proteomes" id="UP000620104"/>
    </source>
</evidence>
<dbReference type="EMBL" id="BLZA01000005">
    <property type="protein sequence ID" value="GHJ84080.1"/>
    <property type="molecule type" value="Genomic_DNA"/>
</dbReference>
<dbReference type="OrthoDB" id="2592452at2759"/>
<accession>A0A8H3TN07</accession>
<dbReference type="Proteomes" id="UP000620104">
    <property type="component" value="Unassembled WGS sequence"/>
</dbReference>
<evidence type="ECO:0000256" key="1">
    <source>
        <dbReference type="SAM" id="MobiDB-lite"/>
    </source>
</evidence>
<organism evidence="2 3">
    <name type="scientific">Naganishia liquefaciens</name>
    <dbReference type="NCBI Taxonomy" id="104408"/>
    <lineage>
        <taxon>Eukaryota</taxon>
        <taxon>Fungi</taxon>
        <taxon>Dikarya</taxon>
        <taxon>Basidiomycota</taxon>
        <taxon>Agaricomycotina</taxon>
        <taxon>Tremellomycetes</taxon>
        <taxon>Filobasidiales</taxon>
        <taxon>Filobasidiaceae</taxon>
        <taxon>Naganishia</taxon>
    </lineage>
</organism>
<comment type="caution">
    <text evidence="2">The sequence shown here is derived from an EMBL/GenBank/DDBJ whole genome shotgun (WGS) entry which is preliminary data.</text>
</comment>
<feature type="region of interest" description="Disordered" evidence="1">
    <location>
        <begin position="1"/>
        <end position="25"/>
    </location>
</feature>
<feature type="compositionally biased region" description="Acidic residues" evidence="1">
    <location>
        <begin position="475"/>
        <end position="484"/>
    </location>
</feature>
<feature type="region of interest" description="Disordered" evidence="1">
    <location>
        <begin position="180"/>
        <end position="200"/>
    </location>
</feature>
<feature type="region of interest" description="Disordered" evidence="1">
    <location>
        <begin position="50"/>
        <end position="114"/>
    </location>
</feature>
<sequence length="510" mass="56264">MPDEESLAGTLRQRTAARQPVAHDPHGVNALLGRLRIEQERHRQNQVARAAARGLGRDPRARARYGYGSGNGADAPPHRFSFHTNQVDPTAIHETSDRQGSRRRTPGPSAPKSWMAVTSFASPPARTVVPTTRQTCKATQADRRWRVYEGWCEVVLREFIGEGQLPWEIRQRRARTGISRWGGHQAGGTTTRSMAPNGPRPLVDTTYDVLARYMDPIGDEPCWLADPEVKRFLGVSGRMTVILHGVWQGYLTWRAVRDCARGDEEGERISDVEGDEEWDADERLPGTETSVEHLPILDFSFMRFNPSSSSSSSSPATTPSRALTRHLVDPAVRRSVHAISFAGANITLRHAVELLTGKTTPRSSIPWGRLRSVSLAGLASESIEDARVALGKLARACPGLEFLDLSGIQLRPGQDVPWRTLLTTFLGPRPNGTWNCPQLRMLGMRDWRVAVPGCHDRRGGESATAAAAADKGPEGEDEGGEAGELEGFEVEVKRLVRGFGRPRWVELVVR</sequence>
<reference evidence="2" key="1">
    <citation type="submission" date="2020-07" db="EMBL/GenBank/DDBJ databases">
        <title>Draft Genome Sequence of a Deep-Sea Yeast, Naganishia (Cryptococcus) liquefaciens strain N6.</title>
        <authorList>
            <person name="Han Y.W."/>
            <person name="Kajitani R."/>
            <person name="Morimoto H."/>
            <person name="Parhat M."/>
            <person name="Tsubouchi H."/>
            <person name="Bakenova O."/>
            <person name="Ogata M."/>
            <person name="Argunhan B."/>
            <person name="Aoki R."/>
            <person name="Kajiwara S."/>
            <person name="Itoh T."/>
            <person name="Iwasaki H."/>
        </authorList>
    </citation>
    <scope>NUCLEOTIDE SEQUENCE</scope>
    <source>
        <strain evidence="2">N6</strain>
    </source>
</reference>
<protein>
    <submittedName>
        <fullName evidence="2">Uncharacterized protein</fullName>
    </submittedName>
</protein>
<gene>
    <name evidence="2" type="ORF">NliqN6_0482</name>
</gene>
<dbReference type="AlphaFoldDB" id="A0A8H3TN07"/>
<feature type="region of interest" description="Disordered" evidence="1">
    <location>
        <begin position="458"/>
        <end position="484"/>
    </location>
</feature>
<name>A0A8H3TN07_9TREE</name>
<evidence type="ECO:0000313" key="2">
    <source>
        <dbReference type="EMBL" id="GHJ84080.1"/>
    </source>
</evidence>
<feature type="compositionally biased region" description="Low complexity" evidence="1">
    <location>
        <begin position="461"/>
        <end position="470"/>
    </location>
</feature>
<proteinExistence type="predicted"/>
<feature type="region of interest" description="Disordered" evidence="1">
    <location>
        <begin position="264"/>
        <end position="283"/>
    </location>
</feature>
<keyword evidence="3" id="KW-1185">Reference proteome</keyword>